<comment type="similarity">
    <text evidence="1">Belongs to the GcvT family.</text>
</comment>
<dbReference type="Pfam" id="PF01571">
    <property type="entry name" value="GCV_T"/>
    <property type="match status" value="1"/>
</dbReference>
<feature type="domain" description="GCVT N-terminal" evidence="4">
    <location>
        <begin position="663"/>
        <end position="930"/>
    </location>
</feature>
<evidence type="ECO:0000259" key="5">
    <source>
        <dbReference type="Pfam" id="PF07992"/>
    </source>
</evidence>
<dbReference type="Pfam" id="PF13510">
    <property type="entry name" value="Fer2_4"/>
    <property type="match status" value="1"/>
</dbReference>
<feature type="region of interest" description="Disordered" evidence="3">
    <location>
        <begin position="1037"/>
        <end position="1092"/>
    </location>
</feature>
<dbReference type="PRINTS" id="PR00469">
    <property type="entry name" value="PNDRDTASEII"/>
</dbReference>
<keyword evidence="2" id="KW-0560">Oxidoreductase</keyword>
<evidence type="ECO:0000259" key="6">
    <source>
        <dbReference type="Pfam" id="PF08669"/>
    </source>
</evidence>
<dbReference type="Proteomes" id="UP001501251">
    <property type="component" value="Unassembled WGS sequence"/>
</dbReference>
<dbReference type="InterPro" id="IPR041117">
    <property type="entry name" value="SoxA_A3"/>
</dbReference>
<sequence length="1281" mass="134715">MSEQPFRRAGHRGEVLPFRFDGRDYEGYRGDTLASALLANGVRTVATSVALGRPRGIFAAWTEEPNAVVQVEHPFPEPMLQATVVELYAGLVATRLPGRGRLAAEPDPARYDGVYAHCDVLVVGAGPAGLAAATAAAGSGARVILADDRPSPGGSLPDTGETVDGVPGTTWAATALAALEIHPEARVLTRTSVFGYYDDNYLVAVERRGENASSRERVWRIRARRVVLATGAHERSIAFAGNDLPGVMLAGSARAYVNRYGVLPGRRAVVFTTGDSAYAAARDLAAAGVEIAAVVDTRAAVVPDRGGPDGLGGLGGAEVLTGHFVTRVNGEHGVTSVTVSERPAENGALSGPAVSEVAASGMDVSGTKTSETVVSGTAASETVVPRATASGGRVIEADLLLVSGGWNPAVHLFGQAGGTLRYDETLGSFVPGSSRQAVEVAGAARGLLTLAACLEDGAAAGARAAEAAGFRAPPTTPHASARETGETSHNTEIPQARGASRDAEIPRVGEASQDAEAPRAGEAPQDTEVPRAGGARDTETPRTGEASGAAPAEHVWLVPADDYRTHFVDLQRDVTVADVMRATGAGLRSVEHVKRYTTAGTAHDQGKTSGVLTSGVVAHALGVDVSELGTTTFRAPYVPVSFATLAGRDRGALHDPVRVTAPHEWHVAYGAPFENVGQWRRPWYYPREGEDMEAAVLRECRAVREAAGIMDASTLGKIDIQGPDAAELLDRLYTNVMSTLRVGSIRYGVMCRPDGMVFDDGTVIRLAEDRFLVTTTTGNAAAVLDWMEEWLQTEWPSLRVYCTSVTERWATVALAGPRSREVLAGLAPGLAVDNASFPFMTWRDTRVAGLDARVCRISFSGELAYEINVSAWDGLALWEALQATGAVTPYGTETMHVLRAEKGYPIVGQDTDGTVTPADLGMEWVVSRKKADFVGKRSFARADTARPDRRHLVGLLPLDPDVLLPEGSQLVAVDRLPEPPVPMLGHVTSSYRSAALGRTFALALVSGGRERVGERLYVPVGRELLPVTVTHHVLYDPEGARRDGEPPAGPRPSPPHGAGRSVTKPPAAEPSGTEPPVVESSGGKPSGRLSPLARLRPVASPDLRIAELPFLTQVNVRVEPGSGTAADIARALGVPLPAEPDTFASTGGDVPPSGTAVSDTRVLWLGPDEWLVVGPPGDTGLENRLRAAAGTGHAAVTDVSAQRTVLLVTGRKARDLLSHGCALDLHPRAFGPGRCAQTMLARAQVVLTRGEEDEFHVLVRSSFADYLAAWLLDAAGEYLGG</sequence>
<dbReference type="SUPFAM" id="SSF101790">
    <property type="entry name" value="Aminomethyltransferase beta-barrel domain"/>
    <property type="match status" value="1"/>
</dbReference>
<dbReference type="EMBL" id="BAABAQ010000007">
    <property type="protein sequence ID" value="GAA4195395.1"/>
    <property type="molecule type" value="Genomic_DNA"/>
</dbReference>
<dbReference type="Gene3D" id="3.30.70.1520">
    <property type="entry name" value="Heterotetrameric sarcosine oxidase"/>
    <property type="match status" value="1"/>
</dbReference>
<dbReference type="InterPro" id="IPR036188">
    <property type="entry name" value="FAD/NAD-bd_sf"/>
</dbReference>
<feature type="domain" description="FAD/NAD(P)-binding" evidence="5">
    <location>
        <begin position="119"/>
        <end position="418"/>
    </location>
</feature>
<dbReference type="PANTHER" id="PTHR43757:SF2">
    <property type="entry name" value="AMINOMETHYLTRANSFERASE, MITOCHONDRIAL"/>
    <property type="match status" value="1"/>
</dbReference>
<protein>
    <recommendedName>
        <fullName evidence="10">Sarcosine oxidase subunit alpha</fullName>
    </recommendedName>
</protein>
<dbReference type="Pfam" id="PF17806">
    <property type="entry name" value="SO_alpha_A3"/>
    <property type="match status" value="1"/>
</dbReference>
<evidence type="ECO:0000256" key="2">
    <source>
        <dbReference type="ARBA" id="ARBA00023002"/>
    </source>
</evidence>
<dbReference type="Gene3D" id="3.30.1360.120">
    <property type="entry name" value="Probable tRNA modification gtpase trme, domain 1"/>
    <property type="match status" value="2"/>
</dbReference>
<dbReference type="InterPro" id="IPR028896">
    <property type="entry name" value="GcvT/YgfZ/DmdA"/>
</dbReference>
<accession>A0ABP8B1F6</accession>
<dbReference type="InterPro" id="IPR013977">
    <property type="entry name" value="GcvT_C"/>
</dbReference>
<gene>
    <name evidence="8" type="ORF">GCM10022252_41120</name>
</gene>
<evidence type="ECO:0008006" key="10">
    <source>
        <dbReference type="Google" id="ProtNLM"/>
    </source>
</evidence>
<keyword evidence="9" id="KW-1185">Reference proteome</keyword>
<dbReference type="InterPro" id="IPR027266">
    <property type="entry name" value="TrmE/GcvT-like"/>
</dbReference>
<dbReference type="InterPro" id="IPR023753">
    <property type="entry name" value="FAD/NAD-binding_dom"/>
</dbReference>
<feature type="region of interest" description="Disordered" evidence="3">
    <location>
        <begin position="468"/>
        <end position="552"/>
    </location>
</feature>
<evidence type="ECO:0000256" key="1">
    <source>
        <dbReference type="ARBA" id="ARBA00008609"/>
    </source>
</evidence>
<dbReference type="Pfam" id="PF04268">
    <property type="entry name" value="SoxG"/>
    <property type="match status" value="1"/>
</dbReference>
<evidence type="ECO:0000259" key="4">
    <source>
        <dbReference type="Pfam" id="PF01571"/>
    </source>
</evidence>
<dbReference type="InterPro" id="IPR007375">
    <property type="entry name" value="SoxG"/>
</dbReference>
<dbReference type="PANTHER" id="PTHR43757">
    <property type="entry name" value="AMINOMETHYLTRANSFERASE"/>
    <property type="match status" value="1"/>
</dbReference>
<dbReference type="Gene3D" id="3.50.50.60">
    <property type="entry name" value="FAD/NAD(P)-binding domain"/>
    <property type="match status" value="1"/>
</dbReference>
<reference evidence="9" key="1">
    <citation type="journal article" date="2019" name="Int. J. Syst. Evol. Microbiol.">
        <title>The Global Catalogue of Microorganisms (GCM) 10K type strain sequencing project: providing services to taxonomists for standard genome sequencing and annotation.</title>
        <authorList>
            <consortium name="The Broad Institute Genomics Platform"/>
            <consortium name="The Broad Institute Genome Sequencing Center for Infectious Disease"/>
            <person name="Wu L."/>
            <person name="Ma J."/>
        </authorList>
    </citation>
    <scope>NUCLEOTIDE SEQUENCE [LARGE SCALE GENOMIC DNA]</scope>
    <source>
        <strain evidence="9">JCM 17388</strain>
    </source>
</reference>
<organism evidence="8 9">
    <name type="scientific">Streptosporangium oxazolinicum</name>
    <dbReference type="NCBI Taxonomy" id="909287"/>
    <lineage>
        <taxon>Bacteria</taxon>
        <taxon>Bacillati</taxon>
        <taxon>Actinomycetota</taxon>
        <taxon>Actinomycetes</taxon>
        <taxon>Streptosporangiales</taxon>
        <taxon>Streptosporangiaceae</taxon>
        <taxon>Streptosporangium</taxon>
    </lineage>
</organism>
<dbReference type="InterPro" id="IPR006222">
    <property type="entry name" value="GCVT_N"/>
</dbReference>
<dbReference type="PRINTS" id="PR00368">
    <property type="entry name" value="FADPNR"/>
</dbReference>
<dbReference type="InterPro" id="IPR042204">
    <property type="entry name" value="2Fe-2S-bd_N"/>
</dbReference>
<feature type="domain" description="SoxA A3" evidence="7">
    <location>
        <begin position="566"/>
        <end position="648"/>
    </location>
</feature>
<dbReference type="SUPFAM" id="SSF103025">
    <property type="entry name" value="Folate-binding domain"/>
    <property type="match status" value="2"/>
</dbReference>
<dbReference type="InterPro" id="IPR029043">
    <property type="entry name" value="GcvT/YgfZ_C"/>
</dbReference>
<name>A0ABP8B1F6_9ACTN</name>
<evidence type="ECO:0000313" key="9">
    <source>
        <dbReference type="Proteomes" id="UP001501251"/>
    </source>
</evidence>
<evidence type="ECO:0000313" key="8">
    <source>
        <dbReference type="EMBL" id="GAA4195395.1"/>
    </source>
</evidence>
<dbReference type="SUPFAM" id="SSF51905">
    <property type="entry name" value="FAD/NAD(P)-binding domain"/>
    <property type="match status" value="1"/>
</dbReference>
<evidence type="ECO:0000259" key="7">
    <source>
        <dbReference type="Pfam" id="PF17806"/>
    </source>
</evidence>
<evidence type="ECO:0000256" key="3">
    <source>
        <dbReference type="SAM" id="MobiDB-lite"/>
    </source>
</evidence>
<dbReference type="InterPro" id="IPR041854">
    <property type="entry name" value="BFD-like_2Fe2S-bd_dom_sf"/>
</dbReference>
<dbReference type="Gene3D" id="3.10.20.440">
    <property type="entry name" value="2Fe-2S iron-sulphur cluster binding domain, sarcosine oxidase, alpha subunit, N-terminal domain"/>
    <property type="match status" value="1"/>
</dbReference>
<dbReference type="Pfam" id="PF07992">
    <property type="entry name" value="Pyr_redox_2"/>
    <property type="match status" value="1"/>
</dbReference>
<comment type="caution">
    <text evidence="8">The sequence shown here is derived from an EMBL/GenBank/DDBJ whole genome shotgun (WGS) entry which is preliminary data.</text>
</comment>
<proteinExistence type="inferred from homology"/>
<dbReference type="Pfam" id="PF08669">
    <property type="entry name" value="GCV_T_C"/>
    <property type="match status" value="1"/>
</dbReference>
<feature type="domain" description="Aminomethyltransferase C-terminal" evidence="6">
    <location>
        <begin position="950"/>
        <end position="1036"/>
    </location>
</feature>
<dbReference type="Gene3D" id="1.10.10.1100">
    <property type="entry name" value="BFD-like [2Fe-2S]-binding domain"/>
    <property type="match status" value="1"/>
</dbReference>